<reference evidence="9" key="1">
    <citation type="submission" date="2016-10" db="EMBL/GenBank/DDBJ databases">
        <authorList>
            <person name="Varghese N."/>
            <person name="Submissions S."/>
        </authorList>
    </citation>
    <scope>NUCLEOTIDE SEQUENCE [LARGE SCALE GENOMIC DNA]</scope>
    <source>
        <strain evidence="9">NRRL B-59562</strain>
    </source>
</reference>
<feature type="transmembrane region" description="Helical" evidence="6">
    <location>
        <begin position="187"/>
        <end position="205"/>
    </location>
</feature>
<keyword evidence="4 6" id="KW-1133">Transmembrane helix</keyword>
<dbReference type="Pfam" id="PF00892">
    <property type="entry name" value="EamA"/>
    <property type="match status" value="2"/>
</dbReference>
<feature type="transmembrane region" description="Helical" evidence="6">
    <location>
        <begin position="123"/>
        <end position="139"/>
    </location>
</feature>
<feature type="transmembrane region" description="Helical" evidence="6">
    <location>
        <begin position="37"/>
        <end position="55"/>
    </location>
</feature>
<accession>A0A1H2ZAN7</accession>
<dbReference type="InterPro" id="IPR037185">
    <property type="entry name" value="EmrE-like"/>
</dbReference>
<proteinExistence type="predicted"/>
<dbReference type="PANTHER" id="PTHR42920">
    <property type="entry name" value="OS03G0707200 PROTEIN-RELATED"/>
    <property type="match status" value="1"/>
</dbReference>
<feature type="transmembrane region" description="Helical" evidence="6">
    <location>
        <begin position="274"/>
        <end position="292"/>
    </location>
</feature>
<keyword evidence="5 6" id="KW-0472">Membrane</keyword>
<feature type="transmembrane region" description="Helical" evidence="6">
    <location>
        <begin position="217"/>
        <end position="237"/>
    </location>
</feature>
<feature type="transmembrane region" description="Helical" evidence="6">
    <location>
        <begin position="95"/>
        <end position="116"/>
    </location>
</feature>
<gene>
    <name evidence="8" type="ORF">SAMN05216287_2226</name>
</gene>
<dbReference type="RefSeq" id="WP_090227894.1">
    <property type="nucleotide sequence ID" value="NZ_FNNU01000003.1"/>
</dbReference>
<keyword evidence="3 6" id="KW-0812">Transmembrane</keyword>
<name>A0A1H2ZAN7_9PSED</name>
<dbReference type="AlphaFoldDB" id="A0A1H2ZAN7"/>
<dbReference type="Proteomes" id="UP000243778">
    <property type="component" value="Unassembled WGS sequence"/>
</dbReference>
<dbReference type="PANTHER" id="PTHR42920:SF24">
    <property type="entry name" value="AROMATIC AMINO ACID EXPORTER YDDG"/>
    <property type="match status" value="1"/>
</dbReference>
<feature type="transmembrane region" description="Helical" evidence="6">
    <location>
        <begin position="249"/>
        <end position="268"/>
    </location>
</feature>
<dbReference type="OrthoDB" id="7065924at2"/>
<feature type="transmembrane region" description="Helical" evidence="6">
    <location>
        <begin position="12"/>
        <end position="31"/>
    </location>
</feature>
<keyword evidence="2" id="KW-1003">Cell membrane</keyword>
<keyword evidence="9" id="KW-1185">Reference proteome</keyword>
<dbReference type="NCBIfam" id="NF008676">
    <property type="entry name" value="PRK11689.1"/>
    <property type="match status" value="1"/>
</dbReference>
<evidence type="ECO:0000256" key="3">
    <source>
        <dbReference type="ARBA" id="ARBA00022692"/>
    </source>
</evidence>
<comment type="subcellular location">
    <subcellularLocation>
        <location evidence="1">Cell membrane</location>
        <topology evidence="1">Multi-pass membrane protein</topology>
    </subcellularLocation>
</comment>
<feature type="domain" description="EamA" evidence="7">
    <location>
        <begin position="161"/>
        <end position="287"/>
    </location>
</feature>
<dbReference type="STRING" id="1007099.SAMN05216287_2226"/>
<evidence type="ECO:0000313" key="9">
    <source>
        <dbReference type="Proteomes" id="UP000243778"/>
    </source>
</evidence>
<feature type="transmembrane region" description="Helical" evidence="6">
    <location>
        <begin position="67"/>
        <end position="89"/>
    </location>
</feature>
<dbReference type="SUPFAM" id="SSF103481">
    <property type="entry name" value="Multidrug resistance efflux transporter EmrE"/>
    <property type="match status" value="2"/>
</dbReference>
<dbReference type="EMBL" id="FNNU01000003">
    <property type="protein sequence ID" value="SDX14395.1"/>
    <property type="molecule type" value="Genomic_DNA"/>
</dbReference>
<evidence type="ECO:0000256" key="6">
    <source>
        <dbReference type="SAM" id="Phobius"/>
    </source>
</evidence>
<sequence length="299" mass="31924">MPITSERGATVCGLMAVVLWSTSTGLIRSVAQSLGPIGGAALLYTLGAALLLVFVGRPRLRSFPRRYLVWGSLLFVAYELCFSLSLGFANSGTQAIEVGLVNYLWPCLTVLLAIVMNGQRARWIILPGSAMALFGILWIASGDGISLRGIAANVASNPLSYGLAATGALLWAFYCNVTRRFAEGKNGVVLFFAMTAVALWFKYAFSGESLPPFTWNAGFHLLAASSALASGYALWNLGILRGNMTLISTASYFTPVLSSAFASAWLSAALTVQFWQGTLLVTLGSLVCWVATRERATHA</sequence>
<evidence type="ECO:0000256" key="1">
    <source>
        <dbReference type="ARBA" id="ARBA00004651"/>
    </source>
</evidence>
<evidence type="ECO:0000256" key="5">
    <source>
        <dbReference type="ARBA" id="ARBA00023136"/>
    </source>
</evidence>
<evidence type="ECO:0000313" key="8">
    <source>
        <dbReference type="EMBL" id="SDX14395.1"/>
    </source>
</evidence>
<protein>
    <submittedName>
        <fullName evidence="8">EamA-like transporter family protein</fullName>
    </submittedName>
</protein>
<dbReference type="GO" id="GO:0005886">
    <property type="term" value="C:plasma membrane"/>
    <property type="evidence" value="ECO:0007669"/>
    <property type="project" value="UniProtKB-SubCell"/>
</dbReference>
<dbReference type="InterPro" id="IPR000620">
    <property type="entry name" value="EamA_dom"/>
</dbReference>
<feature type="domain" description="EamA" evidence="7">
    <location>
        <begin position="12"/>
        <end position="139"/>
    </location>
</feature>
<organism evidence="8 9">
    <name type="scientific">Pseudomonas kuykendallii</name>
    <dbReference type="NCBI Taxonomy" id="1007099"/>
    <lineage>
        <taxon>Bacteria</taxon>
        <taxon>Pseudomonadati</taxon>
        <taxon>Pseudomonadota</taxon>
        <taxon>Gammaproteobacteria</taxon>
        <taxon>Pseudomonadales</taxon>
        <taxon>Pseudomonadaceae</taxon>
        <taxon>Pseudomonas</taxon>
    </lineage>
</organism>
<dbReference type="InterPro" id="IPR051258">
    <property type="entry name" value="Diverse_Substrate_Transporter"/>
</dbReference>
<evidence type="ECO:0000256" key="2">
    <source>
        <dbReference type="ARBA" id="ARBA00022475"/>
    </source>
</evidence>
<feature type="transmembrane region" description="Helical" evidence="6">
    <location>
        <begin position="159"/>
        <end position="175"/>
    </location>
</feature>
<evidence type="ECO:0000256" key="4">
    <source>
        <dbReference type="ARBA" id="ARBA00022989"/>
    </source>
</evidence>
<evidence type="ECO:0000259" key="7">
    <source>
        <dbReference type="Pfam" id="PF00892"/>
    </source>
</evidence>